<evidence type="ECO:0000256" key="5">
    <source>
        <dbReference type="ARBA" id="ARBA00023002"/>
    </source>
</evidence>
<keyword evidence="4" id="KW-0288">FMN</keyword>
<evidence type="ECO:0000256" key="1">
    <source>
        <dbReference type="ARBA" id="ARBA00001917"/>
    </source>
</evidence>
<feature type="non-terminal residue" evidence="7">
    <location>
        <position position="176"/>
    </location>
</feature>
<sequence length="176" mass="18282">MELRDVVRGRRMVRAYDPGAPVPDAVVQRLVDAATRAPSAGNAQGLDLVVLRTADDRERFWSAAAGPGATRAPGSGADHWLAGMRTAPLLLVVLTDPGAYARRYAAPDKARAAAEQEAAGGGPVPWWDVDAGMAAVLVLLTAVDEGLGACFFGVPPGRHGAVRVALGAPQDRRLVG</sequence>
<dbReference type="GO" id="GO:0016491">
    <property type="term" value="F:oxidoreductase activity"/>
    <property type="evidence" value="ECO:0007669"/>
    <property type="project" value="UniProtKB-KW"/>
</dbReference>
<evidence type="ECO:0000259" key="6">
    <source>
        <dbReference type="Pfam" id="PF00881"/>
    </source>
</evidence>
<evidence type="ECO:0000256" key="4">
    <source>
        <dbReference type="ARBA" id="ARBA00022643"/>
    </source>
</evidence>
<name>A0A6J4NY97_9ACTN</name>
<dbReference type="AlphaFoldDB" id="A0A6J4NY97"/>
<dbReference type="SUPFAM" id="SSF55469">
    <property type="entry name" value="FMN-dependent nitroreductase-like"/>
    <property type="match status" value="1"/>
</dbReference>
<dbReference type="InterPro" id="IPR029479">
    <property type="entry name" value="Nitroreductase"/>
</dbReference>
<dbReference type="PANTHER" id="PTHR43673:SF2">
    <property type="entry name" value="NITROREDUCTASE"/>
    <property type="match status" value="1"/>
</dbReference>
<dbReference type="Gene3D" id="3.40.109.10">
    <property type="entry name" value="NADH Oxidase"/>
    <property type="match status" value="1"/>
</dbReference>
<comment type="cofactor">
    <cofactor evidence="1">
        <name>FMN</name>
        <dbReference type="ChEBI" id="CHEBI:58210"/>
    </cofactor>
</comment>
<proteinExistence type="inferred from homology"/>
<keyword evidence="5" id="KW-0560">Oxidoreductase</keyword>
<gene>
    <name evidence="7" type="ORF">AVDCRST_MAG35-776</name>
</gene>
<organism evidence="7">
    <name type="scientific">uncultured Quadrisphaera sp</name>
    <dbReference type="NCBI Taxonomy" id="904978"/>
    <lineage>
        <taxon>Bacteria</taxon>
        <taxon>Bacillati</taxon>
        <taxon>Actinomycetota</taxon>
        <taxon>Actinomycetes</taxon>
        <taxon>Kineosporiales</taxon>
        <taxon>Kineosporiaceae</taxon>
        <taxon>Quadrisphaera</taxon>
        <taxon>environmental samples</taxon>
    </lineage>
</organism>
<evidence type="ECO:0000256" key="2">
    <source>
        <dbReference type="ARBA" id="ARBA00007118"/>
    </source>
</evidence>
<dbReference type="InterPro" id="IPR000415">
    <property type="entry name" value="Nitroreductase-like"/>
</dbReference>
<dbReference type="PANTHER" id="PTHR43673">
    <property type="entry name" value="NAD(P)H NITROREDUCTASE YDGI-RELATED"/>
    <property type="match status" value="1"/>
</dbReference>
<dbReference type="CDD" id="cd02062">
    <property type="entry name" value="Nitro_FMN_reductase"/>
    <property type="match status" value="1"/>
</dbReference>
<evidence type="ECO:0000256" key="3">
    <source>
        <dbReference type="ARBA" id="ARBA00022630"/>
    </source>
</evidence>
<evidence type="ECO:0000313" key="7">
    <source>
        <dbReference type="EMBL" id="CAA9398726.1"/>
    </source>
</evidence>
<reference evidence="7" key="1">
    <citation type="submission" date="2020-02" db="EMBL/GenBank/DDBJ databases">
        <authorList>
            <person name="Meier V. D."/>
        </authorList>
    </citation>
    <scope>NUCLEOTIDE SEQUENCE</scope>
    <source>
        <strain evidence="7">AVDCRST_MAG35</strain>
    </source>
</reference>
<keyword evidence="3" id="KW-0285">Flavoprotein</keyword>
<dbReference type="Pfam" id="PF00881">
    <property type="entry name" value="Nitroreductase"/>
    <property type="match status" value="1"/>
</dbReference>
<protein>
    <submittedName>
        <fullName evidence="7">Nitroreductase family protein</fullName>
    </submittedName>
</protein>
<comment type="similarity">
    <text evidence="2">Belongs to the nitroreductase family.</text>
</comment>
<dbReference type="EMBL" id="CADCUY010000161">
    <property type="protein sequence ID" value="CAA9398726.1"/>
    <property type="molecule type" value="Genomic_DNA"/>
</dbReference>
<feature type="domain" description="Nitroreductase" evidence="6">
    <location>
        <begin position="7"/>
        <end position="175"/>
    </location>
</feature>
<accession>A0A6J4NY97</accession>